<dbReference type="SUPFAM" id="SSF55486">
    <property type="entry name" value="Metalloproteases ('zincins'), catalytic domain"/>
    <property type="match status" value="1"/>
</dbReference>
<name>R4UL14_COPFO</name>
<organism evidence="1">
    <name type="scientific">Coptotermes formosanus</name>
    <name type="common">Formosan subterranean termite</name>
    <dbReference type="NCBI Taxonomy" id="36987"/>
    <lineage>
        <taxon>Eukaryota</taxon>
        <taxon>Metazoa</taxon>
        <taxon>Ecdysozoa</taxon>
        <taxon>Arthropoda</taxon>
        <taxon>Hexapoda</taxon>
        <taxon>Insecta</taxon>
        <taxon>Pterygota</taxon>
        <taxon>Neoptera</taxon>
        <taxon>Polyneoptera</taxon>
        <taxon>Dictyoptera</taxon>
        <taxon>Blattodea</taxon>
        <taxon>Blattoidea</taxon>
        <taxon>Termitoidae</taxon>
        <taxon>Rhinotermitidae</taxon>
        <taxon>Coptotermes</taxon>
    </lineage>
</organism>
<dbReference type="EMBL" id="KC741005">
    <property type="protein sequence ID" value="AGM32829.1"/>
    <property type="molecule type" value="mRNA"/>
</dbReference>
<evidence type="ECO:0000313" key="1">
    <source>
        <dbReference type="EMBL" id="AGM32829.1"/>
    </source>
</evidence>
<sequence length="205" mass="22568">MGGVSFSGSTITELTFVAMLDTGWYIPDFRGAKRLLWGWGPSFSASNLTTFLMEPFDDSFPEHYICKNWGSKSCTWNYRGFGPCRRSSIDCSSSEYSSTPWCQGIEFYDPNRTGYYPNLNTINTYYVRPYSDGQCWNSQSSTIGAGQNAFCHVGSSGNPSCIDTFCNPNGTLTLKDSDNVAICSKAGESVTLGSRTIICSNPVHV</sequence>
<proteinExistence type="evidence at transcript level"/>
<dbReference type="AlphaFoldDB" id="R4UL14"/>
<reference evidence="1" key="1">
    <citation type="submission" date="2013-03" db="EMBL/GenBank/DDBJ databases">
        <title>Immune-Related transcriptome of Coptotermes formosanus Shiraki workers: the defense mechanism.</title>
        <authorList>
            <person name="Hussain A."/>
            <person name="Li Y.F."/>
            <person name="Wen S.Y."/>
        </authorList>
    </citation>
    <scope>NUCLEOTIDE SEQUENCE</scope>
</reference>
<protein>
    <submittedName>
        <fullName evidence="1">GP63-like protein</fullName>
    </submittedName>
</protein>
<accession>R4UL14</accession>